<dbReference type="Pfam" id="PF12094">
    <property type="entry name" value="DUF3570"/>
    <property type="match status" value="1"/>
</dbReference>
<evidence type="ECO:0000313" key="2">
    <source>
        <dbReference type="Proteomes" id="UP001250662"/>
    </source>
</evidence>
<keyword evidence="2" id="KW-1185">Reference proteome</keyword>
<evidence type="ECO:0000313" key="1">
    <source>
        <dbReference type="EMBL" id="MDT0622213.1"/>
    </source>
</evidence>
<protein>
    <submittedName>
        <fullName evidence="1">DUF3570 domain-containing protein</fullName>
    </submittedName>
</protein>
<accession>A0ABU3BJ89</accession>
<name>A0ABU3BJ89_9FLAO</name>
<dbReference type="EMBL" id="JAVRHU010000003">
    <property type="protein sequence ID" value="MDT0622213.1"/>
    <property type="molecule type" value="Genomic_DNA"/>
</dbReference>
<proteinExistence type="predicted"/>
<sequence length="420" mass="47296">MNKLFLIPLLFVFCSSSGQQTDTDYKKRVLEAGELEMLFSYYSQDGQNAAVSGGEGTEELTDATSSLVLKLPLNDDDVLTVDVGVSAYTSASSSNVNPFDGGGLANPFSASSGASKSDVLAYFNPSYTHSSDDRNKVWSAKAYVSNEYDYFSIGFGGSYAYLFNEKNTEVSINVQAFLDGWNPQYPVELRGGFEGNIVGYNPTFNRFDKEGRNSYSASLNISQILSKRLQGSLSIDIVTQNGLLSTPFQRVYFGDVDDFFIEDFQLADDVERLPENRLKLPIGARLNYFANDLLVLRSYYRLYFDDWGITAHTFNLEAPIKLNDTFTLYPTYRYYTQTAADYFYAKEVAQSTFEYYTSDFDLSEYSANQYGFGIQYKDIFTKTKLLLFGLKTVDLRYSYYNRSNGLNASIITLGTTFIID</sequence>
<organism evidence="1 2">
    <name type="scientific">Croceitalea vernalis</name>
    <dbReference type="NCBI Taxonomy" id="3075599"/>
    <lineage>
        <taxon>Bacteria</taxon>
        <taxon>Pseudomonadati</taxon>
        <taxon>Bacteroidota</taxon>
        <taxon>Flavobacteriia</taxon>
        <taxon>Flavobacteriales</taxon>
        <taxon>Flavobacteriaceae</taxon>
        <taxon>Croceitalea</taxon>
    </lineage>
</organism>
<reference evidence="1 2" key="1">
    <citation type="submission" date="2023-09" db="EMBL/GenBank/DDBJ databases">
        <authorList>
            <person name="Rey-Velasco X."/>
        </authorList>
    </citation>
    <scope>NUCLEOTIDE SEQUENCE [LARGE SCALE GENOMIC DNA]</scope>
    <source>
        <strain evidence="1 2">P007</strain>
    </source>
</reference>
<comment type="caution">
    <text evidence="1">The sequence shown here is derived from an EMBL/GenBank/DDBJ whole genome shotgun (WGS) entry which is preliminary data.</text>
</comment>
<dbReference type="InterPro" id="IPR021953">
    <property type="entry name" value="DUF3570"/>
</dbReference>
<gene>
    <name evidence="1" type="ORF">RM520_11290</name>
</gene>
<dbReference type="Proteomes" id="UP001250662">
    <property type="component" value="Unassembled WGS sequence"/>
</dbReference>